<dbReference type="GO" id="GO:0005634">
    <property type="term" value="C:nucleus"/>
    <property type="evidence" value="ECO:0007669"/>
    <property type="project" value="TreeGrafter"/>
</dbReference>
<gene>
    <name evidence="2" type="ORF">METZ01_LOCUS81440</name>
</gene>
<evidence type="ECO:0008006" key="3">
    <source>
        <dbReference type="Google" id="ProtNLM"/>
    </source>
</evidence>
<dbReference type="GO" id="GO:0000309">
    <property type="term" value="F:nicotinamide-nucleotide adenylyltransferase activity"/>
    <property type="evidence" value="ECO:0007669"/>
    <property type="project" value="TreeGrafter"/>
</dbReference>
<sequence>MEELAQKFHNVPGAGCLVITGAGVSAISALFAQPGTSRTILEVQVPYVRKALDEFVGTQADQHVSKSEATLIAESALNRARYLAPDNLTQHLFGVGCTAAIATDRIRKGEDRAHVAWSDGMQKSGTSIWFDKDVRTRADEEQIIAAILMNSIAAVLKIDDRLEINILETERIDEFG</sequence>
<feature type="transmembrane region" description="Helical" evidence="1">
    <location>
        <begin position="12"/>
        <end position="32"/>
    </location>
</feature>
<organism evidence="2">
    <name type="scientific">marine metagenome</name>
    <dbReference type="NCBI Taxonomy" id="408172"/>
    <lineage>
        <taxon>unclassified sequences</taxon>
        <taxon>metagenomes</taxon>
        <taxon>ecological metagenomes</taxon>
    </lineage>
</organism>
<protein>
    <recommendedName>
        <fullName evidence="3">CinA C-terminal domain-containing protein</fullName>
    </recommendedName>
</protein>
<keyword evidence="1" id="KW-0812">Transmembrane</keyword>
<dbReference type="AlphaFoldDB" id="A0A381UK83"/>
<proteinExistence type="predicted"/>
<keyword evidence="1" id="KW-0472">Membrane</keyword>
<dbReference type="GO" id="GO:0016887">
    <property type="term" value="F:ATP hydrolysis activity"/>
    <property type="evidence" value="ECO:0007669"/>
    <property type="project" value="TreeGrafter"/>
</dbReference>
<dbReference type="PANTHER" id="PTHR31285">
    <property type="entry name" value="NICOTINAMIDE MONONUCLEOTIDE ADENYLYLTRANSFERASE"/>
    <property type="match status" value="1"/>
</dbReference>
<keyword evidence="1" id="KW-1133">Transmembrane helix</keyword>
<accession>A0A381UK83</accession>
<evidence type="ECO:0000313" key="2">
    <source>
        <dbReference type="EMBL" id="SVA28586.1"/>
    </source>
</evidence>
<name>A0A381UK83_9ZZZZ</name>
<dbReference type="EMBL" id="UINC01006610">
    <property type="protein sequence ID" value="SVA28586.1"/>
    <property type="molecule type" value="Genomic_DNA"/>
</dbReference>
<evidence type="ECO:0000256" key="1">
    <source>
        <dbReference type="SAM" id="Phobius"/>
    </source>
</evidence>
<dbReference type="PANTHER" id="PTHR31285:SF0">
    <property type="entry name" value="NICOTINAMIDE MONONUCLEOTIDE ADENYLYLTRANSFERASE"/>
    <property type="match status" value="1"/>
</dbReference>
<reference evidence="2" key="1">
    <citation type="submission" date="2018-05" db="EMBL/GenBank/DDBJ databases">
        <authorList>
            <person name="Lanie J.A."/>
            <person name="Ng W.-L."/>
            <person name="Kazmierczak K.M."/>
            <person name="Andrzejewski T.M."/>
            <person name="Davidsen T.M."/>
            <person name="Wayne K.J."/>
            <person name="Tettelin H."/>
            <person name="Glass J.I."/>
            <person name="Rusch D."/>
            <person name="Podicherti R."/>
            <person name="Tsui H.-C.T."/>
            <person name="Winkler M.E."/>
        </authorList>
    </citation>
    <scope>NUCLEOTIDE SEQUENCE</scope>
</reference>
<dbReference type="GO" id="GO:0005737">
    <property type="term" value="C:cytoplasm"/>
    <property type="evidence" value="ECO:0007669"/>
    <property type="project" value="TreeGrafter"/>
</dbReference>